<keyword evidence="2" id="KW-1185">Reference proteome</keyword>
<organism evidence="1 2">
    <name type="scientific">Arthrobacter ginsengisoli</name>
    <dbReference type="NCBI Taxonomy" id="1356565"/>
    <lineage>
        <taxon>Bacteria</taxon>
        <taxon>Bacillati</taxon>
        <taxon>Actinomycetota</taxon>
        <taxon>Actinomycetes</taxon>
        <taxon>Micrococcales</taxon>
        <taxon>Micrococcaceae</taxon>
        <taxon>Arthrobacter</taxon>
    </lineage>
</organism>
<protein>
    <submittedName>
        <fullName evidence="1">Uncharacterized protein</fullName>
    </submittedName>
</protein>
<accession>A0ABU1UIS3</accession>
<gene>
    <name evidence="1" type="ORF">J2X01_004417</name>
</gene>
<dbReference type="Proteomes" id="UP001252243">
    <property type="component" value="Unassembled WGS sequence"/>
</dbReference>
<comment type="caution">
    <text evidence="1">The sequence shown here is derived from an EMBL/GenBank/DDBJ whole genome shotgun (WGS) entry which is preliminary data.</text>
</comment>
<evidence type="ECO:0000313" key="2">
    <source>
        <dbReference type="Proteomes" id="UP001252243"/>
    </source>
</evidence>
<dbReference type="EMBL" id="JAVDVQ010000049">
    <property type="protein sequence ID" value="MDR7085097.1"/>
    <property type="molecule type" value="Genomic_DNA"/>
</dbReference>
<sequence>MIGAVGVDDDPLAGILPSAPDRQRTCVRLPGFIPVPEDARLLDLEQIGKSASTLSETTHSTGSRE</sequence>
<proteinExistence type="predicted"/>
<name>A0ABU1UIS3_9MICC</name>
<evidence type="ECO:0000313" key="1">
    <source>
        <dbReference type="EMBL" id="MDR7085097.1"/>
    </source>
</evidence>
<reference evidence="1 2" key="1">
    <citation type="submission" date="2023-07" db="EMBL/GenBank/DDBJ databases">
        <title>Sorghum-associated microbial communities from plants grown in Nebraska, USA.</title>
        <authorList>
            <person name="Schachtman D."/>
        </authorList>
    </citation>
    <scope>NUCLEOTIDE SEQUENCE [LARGE SCALE GENOMIC DNA]</scope>
    <source>
        <strain evidence="1 2">BE167</strain>
    </source>
</reference>